<dbReference type="InterPro" id="IPR029045">
    <property type="entry name" value="ClpP/crotonase-like_dom_sf"/>
</dbReference>
<dbReference type="InterPro" id="IPR036034">
    <property type="entry name" value="PDZ_sf"/>
</dbReference>
<dbReference type="InterPro" id="IPR029414">
    <property type="entry name" value="Tricorn_PDZ"/>
</dbReference>
<dbReference type="InterPro" id="IPR028204">
    <property type="entry name" value="Tricorn_C1"/>
</dbReference>
<evidence type="ECO:0000256" key="1">
    <source>
        <dbReference type="ARBA" id="ARBA00004496"/>
    </source>
</evidence>
<dbReference type="SUPFAM" id="SSF69304">
    <property type="entry name" value="Tricorn protease N-terminal domain"/>
    <property type="match status" value="1"/>
</dbReference>
<dbReference type="AlphaFoldDB" id="M4V5V0"/>
<dbReference type="CDD" id="cd07562">
    <property type="entry name" value="Peptidase_S41_TRI"/>
    <property type="match status" value="1"/>
</dbReference>
<evidence type="ECO:0000256" key="8">
    <source>
        <dbReference type="PIRSR" id="PIRSR036421-1"/>
    </source>
</evidence>
<keyword evidence="5 7" id="KW-0378">Hydrolase</keyword>
<comment type="function">
    <text evidence="7">Degrades oligopeptides.</text>
</comment>
<dbReference type="HOGENOM" id="CLU_005503_1_0_7"/>
<sequence>MNQGYFSQPTISGSQIAFITDDDLWIVERHRNMGAAVARRITANKGNILSPCYSPDGQWLAFISTDTAAEGDIYVMPAQGGEAERMTWLGVQRIINWKDNNTLRFVNGMDGYPNREAHVYELNVKTRDFSKVNLGPASYYYAGKNFQVLARNSGDSARWKRYQGGTAGVLWVQKEKGKFQRILKDISTNITRPEIIGTNIYFISDHEGVGNVYTCDLAGKKLRRLTDHIDYYCRNLRSDGQTLVYQAGADIYTYDLATEVEEKVEIECHTTAMQSMPRYENWSRFFHGMELHPKSSELCLASRGRLFEMAPFSGPVKELDVQKRIRYSYPSYNFDGTKLLAAASDADSDEALVLFDLKTDKYKTLFPQIKWGKIWGIKCSPIHEMAAIITNRKEVYIVDFKKNSSKKIETNMFNRPADLEWSADGRYLAYTANVDARRTGIRIYDTKKAKLTFLLNPVVSDFSPSFDPEGNYLYFLGIRSFAPNYNETHFDLGFPFATRPYVVALNDKVLSPFEATLKSPQVDNSVEKPATGKNKKAKSTPTFQEIQFEGLENRVQAFELPLGGYGRISAIKNGVIYTKQNVAPIENFDRNQEPPAPDLYVYRFDDGTQEVYHKAVKAFAVNTAKTHVLLHHDVKIRLLDVKLKPSQESKIGKKDGYVDVSRIKLKVEPRLEWKQMYHEAWTLQKEHFWRQDMSKVDWNLVYKRYHKLLGRVKTRSEFSDLMWEMQGELGTSHCYEMSGQYTRVGSGVPHARLGAYFQYRPSAQAYEITRILAGDSWSNADGNSPLTSMGVSLKVGDRIMAVDGIRFVQASDLYELIENKAAMKVELTVHRKGAKSEEKVVVKTNRQQKAAWYREWVEKNKKYVHEKSKGKLGYVHVPDMGAYGYSEFYRNFVNESQYEGLVVDVRYNGGGHVSQHLLKVLAQKVLGFDQTRHQGLEKYPVYAAGVLVALANEQSGSDGDIFPHSFKLMKLGKLIGKRTWGGIIGINGQYSLSDGTYVTQPEYSFWFKDNEWFVENHGVNPDIEVDITPEDYRDKKDPQLDRAITEALSDLKSNPSVKFKPSYYPDLSIPKKLTRLNR</sequence>
<proteinExistence type="inferred from homology"/>
<feature type="domain" description="Tail specific protease" evidence="10">
    <location>
        <begin position="834"/>
        <end position="1026"/>
    </location>
</feature>
<dbReference type="EMBL" id="CP003537">
    <property type="protein sequence ID" value="AGH94737.1"/>
    <property type="molecule type" value="Genomic_DNA"/>
</dbReference>
<dbReference type="KEGG" id="bex:A11Q_517"/>
<dbReference type="Gene3D" id="2.130.10.10">
    <property type="entry name" value="YVTN repeat-like/Quinoprotein amine dehydrogenase"/>
    <property type="match status" value="1"/>
</dbReference>
<dbReference type="PIRSF" id="PIRSF036421">
    <property type="entry name" value="Tricorn_protease"/>
    <property type="match status" value="1"/>
</dbReference>
<evidence type="ECO:0000259" key="10">
    <source>
        <dbReference type="SMART" id="SM00245"/>
    </source>
</evidence>
<organism evidence="11 12">
    <name type="scientific">Pseudobdellovibrio exovorus JSS</name>
    <dbReference type="NCBI Taxonomy" id="1184267"/>
    <lineage>
        <taxon>Bacteria</taxon>
        <taxon>Pseudomonadati</taxon>
        <taxon>Bdellovibrionota</taxon>
        <taxon>Bdellovibrionia</taxon>
        <taxon>Bdellovibrionales</taxon>
        <taxon>Pseudobdellovibrionaceae</taxon>
        <taxon>Pseudobdellovibrio</taxon>
    </lineage>
</organism>
<evidence type="ECO:0000256" key="2">
    <source>
        <dbReference type="ARBA" id="ARBA00008524"/>
    </source>
</evidence>
<keyword evidence="12" id="KW-1185">Reference proteome</keyword>
<dbReference type="SUPFAM" id="SSF82171">
    <property type="entry name" value="DPP6 N-terminal domain-like"/>
    <property type="match status" value="1"/>
</dbReference>
<dbReference type="InterPro" id="IPR015943">
    <property type="entry name" value="WD40/YVTN_repeat-like_dom_sf"/>
</dbReference>
<protein>
    <recommendedName>
        <fullName evidence="7">Tricorn protease homolog</fullName>
        <ecNumber evidence="7">3.4.21.-</ecNumber>
    </recommendedName>
</protein>
<dbReference type="RefSeq" id="WP_015469227.1">
    <property type="nucleotide sequence ID" value="NC_020813.1"/>
</dbReference>
<name>M4V5V0_9BACT</name>
<evidence type="ECO:0000313" key="11">
    <source>
        <dbReference type="EMBL" id="AGH94737.1"/>
    </source>
</evidence>
<accession>M4V5V0</accession>
<evidence type="ECO:0000256" key="3">
    <source>
        <dbReference type="ARBA" id="ARBA00022490"/>
    </source>
</evidence>
<gene>
    <name evidence="11" type="ORF">A11Q_517</name>
</gene>
<keyword evidence="3 7" id="KW-0963">Cytoplasm</keyword>
<dbReference type="SUPFAM" id="SSF50156">
    <property type="entry name" value="PDZ domain-like"/>
    <property type="match status" value="1"/>
</dbReference>
<keyword evidence="4 7" id="KW-0645">Protease</keyword>
<dbReference type="eggNOG" id="COG4946">
    <property type="taxonomic scope" value="Bacteria"/>
</dbReference>
<dbReference type="Pfam" id="PF14684">
    <property type="entry name" value="Tricorn_C1"/>
    <property type="match status" value="1"/>
</dbReference>
<dbReference type="SMART" id="SM00245">
    <property type="entry name" value="TSPc"/>
    <property type="match status" value="1"/>
</dbReference>
<dbReference type="GO" id="GO:0008236">
    <property type="term" value="F:serine-type peptidase activity"/>
    <property type="evidence" value="ECO:0007669"/>
    <property type="project" value="UniProtKB-UniRule"/>
</dbReference>
<feature type="active site" description="Nucleophile" evidence="8">
    <location>
        <position position="957"/>
    </location>
</feature>
<dbReference type="OrthoDB" id="9758793at2"/>
<feature type="active site" description="Charge relay system" evidence="8">
    <location>
        <position position="1015"/>
    </location>
</feature>
<dbReference type="eggNOG" id="COG0793">
    <property type="taxonomic scope" value="Bacteria"/>
</dbReference>
<keyword evidence="6 7" id="KW-0720">Serine protease</keyword>
<dbReference type="EC" id="3.4.21.-" evidence="7"/>
<dbReference type="Gene3D" id="3.30.750.44">
    <property type="match status" value="1"/>
</dbReference>
<dbReference type="InterPro" id="IPR005151">
    <property type="entry name" value="Tail-specific_protease"/>
</dbReference>
<reference evidence="11 12" key="1">
    <citation type="journal article" date="2013" name="ISME J.">
        <title>By their genes ye shall know them: genomic signatures of predatory bacteria.</title>
        <authorList>
            <person name="Pasternak Z."/>
            <person name="Pietrokovski S."/>
            <person name="Rotem O."/>
            <person name="Gophna U."/>
            <person name="Lurie-Weinberger M.N."/>
            <person name="Jurkevitch E."/>
        </authorList>
    </citation>
    <scope>NUCLEOTIDE SEQUENCE [LARGE SCALE GENOMIC DNA]</scope>
    <source>
        <strain evidence="11 12">JSS</strain>
    </source>
</reference>
<evidence type="ECO:0000256" key="7">
    <source>
        <dbReference type="PIRNR" id="PIRNR036421"/>
    </source>
</evidence>
<dbReference type="Gene3D" id="2.120.10.60">
    <property type="entry name" value="Tricorn protease N-terminal domain"/>
    <property type="match status" value="1"/>
</dbReference>
<dbReference type="GO" id="GO:0005737">
    <property type="term" value="C:cytoplasm"/>
    <property type="evidence" value="ECO:0007669"/>
    <property type="project" value="UniProtKB-SubCell"/>
</dbReference>
<dbReference type="Pfam" id="PF03572">
    <property type="entry name" value="Peptidase_S41"/>
    <property type="match status" value="1"/>
</dbReference>
<evidence type="ECO:0000256" key="4">
    <source>
        <dbReference type="ARBA" id="ARBA00022670"/>
    </source>
</evidence>
<dbReference type="PANTHER" id="PTHR43253:SF1">
    <property type="entry name" value="TRICORN PROTEASE HOMOLOG 2-RELATED"/>
    <property type="match status" value="1"/>
</dbReference>
<dbReference type="Pfam" id="PF26549">
    <property type="entry name" value="Tricorn_N"/>
    <property type="match status" value="1"/>
</dbReference>
<dbReference type="PATRIC" id="fig|1184267.3.peg.527"/>
<evidence type="ECO:0000256" key="9">
    <source>
        <dbReference type="PIRSR" id="PIRSR036421-3"/>
    </source>
</evidence>
<dbReference type="Gene3D" id="3.90.226.10">
    <property type="entry name" value="2-enoyl-CoA Hydratase, Chain A, domain 1"/>
    <property type="match status" value="1"/>
</dbReference>
<feature type="site" description="Transition state stabilizer; via amide nitrogen" evidence="9">
    <location>
        <position position="958"/>
    </location>
</feature>
<comment type="subcellular location">
    <subcellularLocation>
        <location evidence="1 7">Cytoplasm</location>
    </subcellularLocation>
</comment>
<dbReference type="Gene3D" id="2.30.42.10">
    <property type="match status" value="1"/>
</dbReference>
<dbReference type="GO" id="GO:0006508">
    <property type="term" value="P:proteolysis"/>
    <property type="evidence" value="ECO:0007669"/>
    <property type="project" value="UniProtKB-UniRule"/>
</dbReference>
<evidence type="ECO:0000256" key="6">
    <source>
        <dbReference type="ARBA" id="ARBA00022825"/>
    </source>
</evidence>
<dbReference type="PANTHER" id="PTHR43253">
    <property type="entry name" value="TRICORN PROTEASE HOMOLOG 2-RELATED"/>
    <property type="match status" value="1"/>
</dbReference>
<dbReference type="STRING" id="1184267.A11Q_517"/>
<evidence type="ECO:0000256" key="5">
    <source>
        <dbReference type="ARBA" id="ARBA00022801"/>
    </source>
</evidence>
<evidence type="ECO:0000313" key="12">
    <source>
        <dbReference type="Proteomes" id="UP000012040"/>
    </source>
</evidence>
<dbReference type="SUPFAM" id="SSF52096">
    <property type="entry name" value="ClpP/crotonase"/>
    <property type="match status" value="1"/>
</dbReference>
<dbReference type="InterPro" id="IPR012393">
    <property type="entry name" value="Tricorn_protease"/>
</dbReference>
<dbReference type="Pfam" id="PF14685">
    <property type="entry name" value="PDZ_Tricorn"/>
    <property type="match status" value="1"/>
</dbReference>
<feature type="active site" description="Charge relay system" evidence="8">
    <location>
        <position position="733"/>
    </location>
</feature>
<comment type="similarity">
    <text evidence="2 7">Belongs to the peptidase S41B family.</text>
</comment>
<dbReference type="Pfam" id="PF26550">
    <property type="entry name" value="Tricorn_2nd"/>
    <property type="match status" value="1"/>
</dbReference>
<dbReference type="Proteomes" id="UP000012040">
    <property type="component" value="Chromosome"/>
</dbReference>